<accession>A0A934K3N5</accession>
<dbReference type="GO" id="GO:0005829">
    <property type="term" value="C:cytosol"/>
    <property type="evidence" value="ECO:0007669"/>
    <property type="project" value="TreeGrafter"/>
</dbReference>
<dbReference type="InterPro" id="IPR001048">
    <property type="entry name" value="Asp/Glu/Uridylate_kinase"/>
</dbReference>
<evidence type="ECO:0000256" key="4">
    <source>
        <dbReference type="PIRNR" id="PIRNR000723"/>
    </source>
</evidence>
<name>A0A934K3N5_9BACT</name>
<dbReference type="PRINTS" id="PR01469">
    <property type="entry name" value="CARBMTKINASE"/>
</dbReference>
<dbReference type="GO" id="GO:0008804">
    <property type="term" value="F:carbamate kinase activity"/>
    <property type="evidence" value="ECO:0007669"/>
    <property type="project" value="InterPro"/>
</dbReference>
<dbReference type="SUPFAM" id="SSF53633">
    <property type="entry name" value="Carbamate kinase-like"/>
    <property type="match status" value="1"/>
</dbReference>
<dbReference type="PANTHER" id="PTHR30409:SF1">
    <property type="entry name" value="CARBAMATE KINASE-RELATED"/>
    <property type="match status" value="1"/>
</dbReference>
<evidence type="ECO:0000259" key="5">
    <source>
        <dbReference type="Pfam" id="PF00696"/>
    </source>
</evidence>
<dbReference type="PIRSF" id="PIRSF000723">
    <property type="entry name" value="Carbamate_kin"/>
    <property type="match status" value="1"/>
</dbReference>
<dbReference type="NCBIfam" id="NF009007">
    <property type="entry name" value="PRK12352.1"/>
    <property type="match status" value="1"/>
</dbReference>
<reference evidence="6" key="1">
    <citation type="submission" date="2020-10" db="EMBL/GenBank/DDBJ databases">
        <title>Ca. Dormibacterota MAGs.</title>
        <authorList>
            <person name="Montgomery K."/>
        </authorList>
    </citation>
    <scope>NUCLEOTIDE SEQUENCE [LARGE SCALE GENOMIC DNA]</scope>
    <source>
        <strain evidence="6">SC8812_S17_10</strain>
    </source>
</reference>
<dbReference type="CDD" id="cd04235">
    <property type="entry name" value="AAK_CK"/>
    <property type="match status" value="1"/>
</dbReference>
<proteinExistence type="inferred from homology"/>
<organism evidence="6 7">
    <name type="scientific">Candidatus Nephthysia bennettiae</name>
    <dbReference type="NCBI Taxonomy" id="3127016"/>
    <lineage>
        <taxon>Bacteria</taxon>
        <taxon>Bacillati</taxon>
        <taxon>Candidatus Dormiibacterota</taxon>
        <taxon>Candidatus Dormibacteria</taxon>
        <taxon>Candidatus Dormibacterales</taxon>
        <taxon>Candidatus Dormibacteraceae</taxon>
        <taxon>Candidatus Nephthysia</taxon>
    </lineage>
</organism>
<evidence type="ECO:0000313" key="7">
    <source>
        <dbReference type="Proteomes" id="UP000612893"/>
    </source>
</evidence>
<dbReference type="GO" id="GO:0019546">
    <property type="term" value="P:L-arginine deiminase pathway"/>
    <property type="evidence" value="ECO:0007669"/>
    <property type="project" value="TreeGrafter"/>
</dbReference>
<feature type="domain" description="Aspartate/glutamate/uridylate kinase" evidence="5">
    <location>
        <begin position="12"/>
        <end position="301"/>
    </location>
</feature>
<evidence type="ECO:0000256" key="3">
    <source>
        <dbReference type="ARBA" id="ARBA00022777"/>
    </source>
</evidence>
<dbReference type="InterPro" id="IPR036393">
    <property type="entry name" value="AceGlu_kinase-like_sf"/>
</dbReference>
<dbReference type="AlphaFoldDB" id="A0A934K3N5"/>
<comment type="caution">
    <text evidence="6">The sequence shown here is derived from an EMBL/GenBank/DDBJ whole genome shotgun (WGS) entry which is preliminary data.</text>
</comment>
<protein>
    <recommendedName>
        <fullName evidence="4">Carbamate kinase</fullName>
    </recommendedName>
</protein>
<dbReference type="PANTHER" id="PTHR30409">
    <property type="entry name" value="CARBAMATE KINASE"/>
    <property type="match status" value="1"/>
</dbReference>
<dbReference type="Gene3D" id="3.40.1160.10">
    <property type="entry name" value="Acetylglutamate kinase-like"/>
    <property type="match status" value="1"/>
</dbReference>
<dbReference type="InterPro" id="IPR003964">
    <property type="entry name" value="Carb_kinase"/>
</dbReference>
<sequence>MDYRAQERASERYVIALGGNALIPPGGRGTAEEQTSTVASAMGRLAPLVAAGAQLVITHGNGPQVGNLLLKNELAADLVPPMPLDWCVAQTQATIGLAIQTALEWELRHLSVSRRVVVVLTRVLVDPLDPNRLRYTKPIGRRVSAEDAAALADLTHHYAEQPGGGWRRVVPSPEPAAIQEESEIRQLLEGGAVVIAAGGGGVPVEVGEDGRLFGVEAVIDKDLTASLLARRLAVDTLVILTDASGAAINFGTRSQRLLQRVTPSILRGFQSAGHFSEGSMGPKVEAALRFVEAGGRRAVIAGLDDAAGAVAGERGTQVIAR</sequence>
<gene>
    <name evidence="6" type="ORF">JF922_09340</name>
</gene>
<evidence type="ECO:0000313" key="6">
    <source>
        <dbReference type="EMBL" id="MBJ7598274.1"/>
    </source>
</evidence>
<keyword evidence="2 4" id="KW-0808">Transferase</keyword>
<comment type="similarity">
    <text evidence="1 4">Belongs to the carbamate kinase family.</text>
</comment>
<dbReference type="RefSeq" id="WP_338201146.1">
    <property type="nucleotide sequence ID" value="NZ_JAEKNR010000101.1"/>
</dbReference>
<keyword evidence="7" id="KW-1185">Reference proteome</keyword>
<dbReference type="EMBL" id="JAEKNR010000101">
    <property type="protein sequence ID" value="MBJ7598274.1"/>
    <property type="molecule type" value="Genomic_DNA"/>
</dbReference>
<dbReference type="Pfam" id="PF00696">
    <property type="entry name" value="AA_kinase"/>
    <property type="match status" value="1"/>
</dbReference>
<dbReference type="Proteomes" id="UP000612893">
    <property type="component" value="Unassembled WGS sequence"/>
</dbReference>
<evidence type="ECO:0000256" key="1">
    <source>
        <dbReference type="ARBA" id="ARBA00011066"/>
    </source>
</evidence>
<evidence type="ECO:0000256" key="2">
    <source>
        <dbReference type="ARBA" id="ARBA00022679"/>
    </source>
</evidence>
<keyword evidence="3 4" id="KW-0418">Kinase</keyword>